<sequence>MRVCKVLLVLALTILVTTDGGSFIPTNASATTAATNPTPVTGVGRNATVQSSPVYNTSHSRTVTENATMSTAVSQTPAVTTQPSLNTTDGTKSPTESTLQTRTTINDTSAPVTKSMGRTATKDRHQTTMQTSMLTIIPPSRTTTEVAVGSTPHSPIPSDATPPPTTSTVQVAHAEATSPMSLTSPYPPLSLFTALLLLLLRLLLLNYWYEPL</sequence>
<evidence type="ECO:0000256" key="2">
    <source>
        <dbReference type="SAM" id="SignalP"/>
    </source>
</evidence>
<evidence type="ECO:0000313" key="4">
    <source>
        <dbReference type="Proteomes" id="UP000274429"/>
    </source>
</evidence>
<dbReference type="Proteomes" id="UP000274429">
    <property type="component" value="Unassembled WGS sequence"/>
</dbReference>
<evidence type="ECO:0000313" key="5">
    <source>
        <dbReference type="WBParaSite" id="TTAC_0000211501-mRNA-1"/>
    </source>
</evidence>
<reference evidence="5" key="1">
    <citation type="submission" date="2017-02" db="UniProtKB">
        <authorList>
            <consortium name="WormBaseParasite"/>
        </authorList>
    </citation>
    <scope>IDENTIFICATION</scope>
</reference>
<evidence type="ECO:0000313" key="3">
    <source>
        <dbReference type="EMBL" id="VDM18911.1"/>
    </source>
</evidence>
<name>A0A0R3WMX7_HYDTA</name>
<proteinExistence type="predicted"/>
<dbReference type="AlphaFoldDB" id="A0A0R3WMX7"/>
<dbReference type="EMBL" id="UYWX01000757">
    <property type="protein sequence ID" value="VDM18911.1"/>
    <property type="molecule type" value="Genomic_DNA"/>
</dbReference>
<feature type="region of interest" description="Disordered" evidence="1">
    <location>
        <begin position="145"/>
        <end position="167"/>
    </location>
</feature>
<organism evidence="5">
    <name type="scientific">Hydatigena taeniaeformis</name>
    <name type="common">Feline tapeworm</name>
    <name type="synonym">Taenia taeniaeformis</name>
    <dbReference type="NCBI Taxonomy" id="6205"/>
    <lineage>
        <taxon>Eukaryota</taxon>
        <taxon>Metazoa</taxon>
        <taxon>Spiralia</taxon>
        <taxon>Lophotrochozoa</taxon>
        <taxon>Platyhelminthes</taxon>
        <taxon>Cestoda</taxon>
        <taxon>Eucestoda</taxon>
        <taxon>Cyclophyllidea</taxon>
        <taxon>Taeniidae</taxon>
        <taxon>Hydatigera</taxon>
    </lineage>
</organism>
<feature type="signal peptide" evidence="2">
    <location>
        <begin position="1"/>
        <end position="20"/>
    </location>
</feature>
<keyword evidence="4" id="KW-1185">Reference proteome</keyword>
<reference evidence="3 4" key="2">
    <citation type="submission" date="2018-11" db="EMBL/GenBank/DDBJ databases">
        <authorList>
            <consortium name="Pathogen Informatics"/>
        </authorList>
    </citation>
    <scope>NUCLEOTIDE SEQUENCE [LARGE SCALE GENOMIC DNA]</scope>
</reference>
<feature type="region of interest" description="Disordered" evidence="1">
    <location>
        <begin position="69"/>
        <end position="100"/>
    </location>
</feature>
<gene>
    <name evidence="3" type="ORF">TTAC_LOCUS2102</name>
</gene>
<dbReference type="WBParaSite" id="TTAC_0000211501-mRNA-1">
    <property type="protein sequence ID" value="TTAC_0000211501-mRNA-1"/>
    <property type="gene ID" value="TTAC_0000211501"/>
</dbReference>
<evidence type="ECO:0000256" key="1">
    <source>
        <dbReference type="SAM" id="MobiDB-lite"/>
    </source>
</evidence>
<protein>
    <submittedName>
        <fullName evidence="5">Mucin-5AC-like</fullName>
    </submittedName>
</protein>
<feature type="chain" id="PRO_5043132904" evidence="2">
    <location>
        <begin position="21"/>
        <end position="212"/>
    </location>
</feature>
<keyword evidence="2" id="KW-0732">Signal</keyword>
<accession>A0A0R3WMX7</accession>